<dbReference type="Proteomes" id="UP001057481">
    <property type="component" value="Unassembled WGS sequence"/>
</dbReference>
<accession>A0ABT0VIC4</accession>
<dbReference type="EMBL" id="JAGMVS010000065">
    <property type="protein sequence ID" value="MCM2437580.1"/>
    <property type="molecule type" value="Genomic_DNA"/>
</dbReference>
<evidence type="ECO:0008006" key="3">
    <source>
        <dbReference type="Google" id="ProtNLM"/>
    </source>
</evidence>
<dbReference type="RefSeq" id="WP_205143628.1">
    <property type="nucleotide sequence ID" value="NZ_JAFBDN010000008.1"/>
</dbReference>
<organism evidence="1 2">
    <name type="scientific">Periweissella beninensis</name>
    <dbReference type="NCBI Taxonomy" id="504936"/>
    <lineage>
        <taxon>Bacteria</taxon>
        <taxon>Bacillati</taxon>
        <taxon>Bacillota</taxon>
        <taxon>Bacilli</taxon>
        <taxon>Lactobacillales</taxon>
        <taxon>Lactobacillaceae</taxon>
        <taxon>Periweissella</taxon>
    </lineage>
</organism>
<keyword evidence="2" id="KW-1185">Reference proteome</keyword>
<proteinExistence type="predicted"/>
<reference evidence="1" key="1">
    <citation type="submission" date="2021-04" db="EMBL/GenBank/DDBJ databases">
        <title>Taxonomic assessment of Weissella genus.</title>
        <authorList>
            <person name="Fanelli F."/>
            <person name="Chieffi D."/>
            <person name="Dell'Aquila A."/>
            <person name="Gyu-Sung C."/>
            <person name="Franz C.M.A.P."/>
            <person name="Fusco V."/>
        </authorList>
    </citation>
    <scope>NUCLEOTIDE SEQUENCE</scope>
    <source>
        <strain evidence="1">LMG 25373</strain>
    </source>
</reference>
<name>A0ABT0VIC4_9LACO</name>
<sequence length="169" mass="18820">MKRIGLVLSIITLGVILVACGQKTYAGIQISGDKYTQLNEAKVNIKKLLSDLDDFDYRNTKTADKIYRDADEIMLKNAKGLSTSEKEKLDVALDNSQHGVKGIIKDAQRKKYNIDGSVASQFHHNFKVIVNISAKAVTNSQVQADKVANKLNKDLKIEKQLYNLGSKHE</sequence>
<dbReference type="PROSITE" id="PS51257">
    <property type="entry name" value="PROKAR_LIPOPROTEIN"/>
    <property type="match status" value="1"/>
</dbReference>
<comment type="caution">
    <text evidence="1">The sequence shown here is derived from an EMBL/GenBank/DDBJ whole genome shotgun (WGS) entry which is preliminary data.</text>
</comment>
<evidence type="ECO:0000313" key="1">
    <source>
        <dbReference type="EMBL" id="MCM2437580.1"/>
    </source>
</evidence>
<gene>
    <name evidence="1" type="ORF">KAK10_06625</name>
</gene>
<protein>
    <recommendedName>
        <fullName evidence="3">Lipoprotein</fullName>
    </recommendedName>
</protein>
<evidence type="ECO:0000313" key="2">
    <source>
        <dbReference type="Proteomes" id="UP001057481"/>
    </source>
</evidence>